<dbReference type="Proteomes" id="UP000002698">
    <property type="component" value="Chromosome"/>
</dbReference>
<dbReference type="GeneID" id="3702684"/>
<dbReference type="eggNOG" id="arCOG00239">
    <property type="taxonomic scope" value="Archaea"/>
</dbReference>
<dbReference type="EnsemblBacteria" id="CAI49559">
    <property type="protein sequence ID" value="CAI49559"/>
    <property type="gene ID" value="NP_2936A"/>
</dbReference>
<proteinExistence type="inferred from homology"/>
<gene>
    <name evidence="2" type="primary">fadA7</name>
    <name evidence="2" type="ordered locus">NP_2936A</name>
</gene>
<dbReference type="AlphaFoldDB" id="A0A1U7EWS6"/>
<keyword evidence="2" id="KW-0456">Lyase</keyword>
<dbReference type="OrthoDB" id="27846at2157"/>
<dbReference type="Gene3D" id="1.10.12.10">
    <property type="entry name" value="Lyase 2-enoyl-coa Hydratase, Chain A, domain 2"/>
    <property type="match status" value="1"/>
</dbReference>
<reference evidence="2 3" key="1">
    <citation type="journal article" date="2005" name="Genome Res.">
        <title>Living with two extremes: conclusions from the genome sequence of Natronomonas pharaonis.</title>
        <authorList>
            <person name="Falb M."/>
            <person name="Pfeiffer F."/>
            <person name="Palm P."/>
            <person name="Rodewald K."/>
            <person name="Hickmann V."/>
            <person name="Tittor J."/>
            <person name="Oesterhelt D."/>
        </authorList>
    </citation>
    <scope>NUCLEOTIDE SEQUENCE [LARGE SCALE GENOMIC DNA]</scope>
    <source>
        <strain evidence="3">ATCC 35678 / DSM 2160 / CIP 103997 / JCM 8858 / NBRC 14720 / NCIMB 2260 / Gabara</strain>
    </source>
</reference>
<dbReference type="EMBL" id="CR936257">
    <property type="protein sequence ID" value="CAI49559.1"/>
    <property type="molecule type" value="Genomic_DNA"/>
</dbReference>
<dbReference type="PANTHER" id="PTHR42964:SF1">
    <property type="entry name" value="POLYKETIDE BIOSYNTHESIS ENOYL-COA HYDRATASE PKSH-RELATED"/>
    <property type="match status" value="1"/>
</dbReference>
<dbReference type="KEGG" id="nph:NP_2936A"/>
<dbReference type="SUPFAM" id="SSF52096">
    <property type="entry name" value="ClpP/crotonase"/>
    <property type="match status" value="1"/>
</dbReference>
<comment type="similarity">
    <text evidence="1">Belongs to the enoyl-CoA hydratase/isomerase family.</text>
</comment>
<dbReference type="InterPro" id="IPR029045">
    <property type="entry name" value="ClpP/crotonase-like_dom_sf"/>
</dbReference>
<evidence type="ECO:0000256" key="1">
    <source>
        <dbReference type="ARBA" id="ARBA00005254"/>
    </source>
</evidence>
<dbReference type="STRING" id="348780.NP_2936A"/>
<name>A0A1U7EWS6_NATPD</name>
<dbReference type="InterPro" id="IPR014748">
    <property type="entry name" value="Enoyl-CoA_hydra_C"/>
</dbReference>
<dbReference type="Pfam" id="PF00378">
    <property type="entry name" value="ECH_1"/>
    <property type="match status" value="1"/>
</dbReference>
<dbReference type="EC" id="4.2.1.17" evidence="2"/>
<dbReference type="InterPro" id="IPR051683">
    <property type="entry name" value="Enoyl-CoA_Hydratase/Isomerase"/>
</dbReference>
<evidence type="ECO:0000313" key="3">
    <source>
        <dbReference type="Proteomes" id="UP000002698"/>
    </source>
</evidence>
<dbReference type="InterPro" id="IPR001753">
    <property type="entry name" value="Enoyl-CoA_hydra/iso"/>
</dbReference>
<dbReference type="Gene3D" id="3.90.226.10">
    <property type="entry name" value="2-enoyl-CoA Hydratase, Chain A, domain 1"/>
    <property type="match status" value="1"/>
</dbReference>
<accession>A0A1U7EWS6</accession>
<sequence length="272" mass="28531">MERHDAASTEAVAVRVSEDDLVIRATIERPERQNALNDAVIEGLTAAFDLAAETPARVVVLRGAGGTFCAGGDIESMAAAIGSGSMAYREGFAGMRRLIEAAVDAPALTVAAVEGYCLAGGMGLAAACDVVIAADDTTFGLPEVDIGLFPAQALVPIMRTVTEKRAFKLLFTGEHIDAATAHDIGLTTAVVPADEFEAAIDTTVDDLTAASPAAVELGKEAFYNQREMGFREALDYMHEVVTLVAMSDDAESGINGYLTDSEPGWDRRTEGV</sequence>
<evidence type="ECO:0000313" key="2">
    <source>
        <dbReference type="EMBL" id="CAI49559.1"/>
    </source>
</evidence>
<dbReference type="CDD" id="cd06558">
    <property type="entry name" value="crotonase-like"/>
    <property type="match status" value="1"/>
</dbReference>
<dbReference type="RefSeq" id="WP_011323183.1">
    <property type="nucleotide sequence ID" value="NC_007426.1"/>
</dbReference>
<dbReference type="PANTHER" id="PTHR42964">
    <property type="entry name" value="ENOYL-COA HYDRATASE"/>
    <property type="match status" value="1"/>
</dbReference>
<organism evidence="2 3">
    <name type="scientific">Natronomonas pharaonis (strain ATCC 35678 / DSM 2160 / CIP 103997 / JCM 8858 / NBRC 14720 / NCIMB 2260 / Gabara)</name>
    <name type="common">Halobacterium pharaonis</name>
    <dbReference type="NCBI Taxonomy" id="348780"/>
    <lineage>
        <taxon>Archaea</taxon>
        <taxon>Methanobacteriati</taxon>
        <taxon>Methanobacteriota</taxon>
        <taxon>Stenosarchaea group</taxon>
        <taxon>Halobacteria</taxon>
        <taxon>Halobacteriales</taxon>
        <taxon>Natronomonadaceae</taxon>
        <taxon>Natronomonas</taxon>
    </lineage>
</organism>
<dbReference type="HOGENOM" id="CLU_009834_7_3_2"/>
<protein>
    <submittedName>
        <fullName evidence="2">Enoyl-CoA hydratase</fullName>
        <ecNumber evidence="2">4.2.1.17</ecNumber>
    </submittedName>
</protein>
<keyword evidence="3" id="KW-1185">Reference proteome</keyword>
<dbReference type="GO" id="GO:0004300">
    <property type="term" value="F:enoyl-CoA hydratase activity"/>
    <property type="evidence" value="ECO:0007669"/>
    <property type="project" value="UniProtKB-EC"/>
</dbReference>